<protein>
    <recommendedName>
        <fullName evidence="7">Small-conductance mechanosensitive channel</fullName>
    </recommendedName>
</protein>
<dbReference type="PROSITE" id="PS50914">
    <property type="entry name" value="BON"/>
    <property type="match status" value="1"/>
</dbReference>
<keyword evidence="6 7" id="KW-0472">Membrane</keyword>
<dbReference type="Pfam" id="PF00924">
    <property type="entry name" value="MS_channel_2nd"/>
    <property type="match status" value="1"/>
</dbReference>
<gene>
    <name evidence="11" type="ORF">FHS65_001672</name>
</gene>
<proteinExistence type="inferred from homology"/>
<dbReference type="SUPFAM" id="SSF50182">
    <property type="entry name" value="Sm-like ribonucleoproteins"/>
    <property type="match status" value="1"/>
</dbReference>
<dbReference type="AlphaFoldDB" id="A0A7W9A3T7"/>
<keyword evidence="7" id="KW-0406">Ion transport</keyword>
<dbReference type="InterPro" id="IPR045275">
    <property type="entry name" value="MscS_archaea/bacteria_type"/>
</dbReference>
<dbReference type="InterPro" id="IPR023408">
    <property type="entry name" value="MscS_beta-dom_sf"/>
</dbReference>
<evidence type="ECO:0000256" key="3">
    <source>
        <dbReference type="ARBA" id="ARBA00022475"/>
    </source>
</evidence>
<dbReference type="PANTHER" id="PTHR30221">
    <property type="entry name" value="SMALL-CONDUCTANCE MECHANOSENSITIVE CHANNEL"/>
    <property type="match status" value="1"/>
</dbReference>
<feature type="compositionally biased region" description="Basic and acidic residues" evidence="8">
    <location>
        <begin position="433"/>
        <end position="450"/>
    </location>
</feature>
<dbReference type="Gene3D" id="3.30.70.100">
    <property type="match status" value="1"/>
</dbReference>
<dbReference type="InterPro" id="IPR010920">
    <property type="entry name" value="LSM_dom_sf"/>
</dbReference>
<feature type="transmembrane region" description="Helical" evidence="7">
    <location>
        <begin position="141"/>
        <end position="162"/>
    </location>
</feature>
<keyword evidence="7" id="KW-0813">Transport</keyword>
<dbReference type="EMBL" id="JACIJB010000006">
    <property type="protein sequence ID" value="MBB5660919.1"/>
    <property type="molecule type" value="Genomic_DNA"/>
</dbReference>
<reference evidence="11 12" key="1">
    <citation type="submission" date="2020-08" db="EMBL/GenBank/DDBJ databases">
        <title>Genomic Encyclopedia of Type Strains, Phase IV (KMG-IV): sequencing the most valuable type-strain genomes for metagenomic binning, comparative biology and taxonomic classification.</title>
        <authorList>
            <person name="Goeker M."/>
        </authorList>
    </citation>
    <scope>NUCLEOTIDE SEQUENCE [LARGE SCALE GENOMIC DNA]</scope>
    <source>
        <strain evidence="11 12">DSM 24448</strain>
    </source>
</reference>
<keyword evidence="12" id="KW-1185">Reference proteome</keyword>
<feature type="transmembrane region" description="Helical" evidence="7">
    <location>
        <begin position="174"/>
        <end position="196"/>
    </location>
</feature>
<keyword evidence="7" id="KW-0407">Ion channel</keyword>
<feature type="chain" id="PRO_5030853628" description="Small-conductance mechanosensitive channel" evidence="9">
    <location>
        <begin position="24"/>
        <end position="462"/>
    </location>
</feature>
<evidence type="ECO:0000256" key="2">
    <source>
        <dbReference type="ARBA" id="ARBA00008017"/>
    </source>
</evidence>
<dbReference type="InterPro" id="IPR011014">
    <property type="entry name" value="MscS_channel_TM-2"/>
</dbReference>
<evidence type="ECO:0000256" key="1">
    <source>
        <dbReference type="ARBA" id="ARBA00004651"/>
    </source>
</evidence>
<keyword evidence="9" id="KW-0732">Signal</keyword>
<dbReference type="InterPro" id="IPR006685">
    <property type="entry name" value="MscS_channel_2nd"/>
</dbReference>
<feature type="transmembrane region" description="Helical" evidence="7">
    <location>
        <begin position="202"/>
        <end position="223"/>
    </location>
</feature>
<keyword evidence="5 7" id="KW-1133">Transmembrane helix</keyword>
<comment type="subunit">
    <text evidence="7">Homoheptamer.</text>
</comment>
<feature type="domain" description="BON" evidence="10">
    <location>
        <begin position="49"/>
        <end position="115"/>
    </location>
</feature>
<dbReference type="Gene3D" id="2.30.30.60">
    <property type="match status" value="1"/>
</dbReference>
<dbReference type="Gene3D" id="3.30.1340.30">
    <property type="match status" value="1"/>
</dbReference>
<evidence type="ECO:0000256" key="5">
    <source>
        <dbReference type="ARBA" id="ARBA00022989"/>
    </source>
</evidence>
<keyword evidence="7" id="KW-0997">Cell inner membrane</keyword>
<feature type="region of interest" description="Disordered" evidence="8">
    <location>
        <begin position="400"/>
        <end position="462"/>
    </location>
</feature>
<dbReference type="GO" id="GO:0008381">
    <property type="term" value="F:mechanosensitive monoatomic ion channel activity"/>
    <property type="evidence" value="ECO:0007669"/>
    <property type="project" value="InterPro"/>
</dbReference>
<comment type="function">
    <text evidence="7">Mechanosensitive channel that participates in the regulation of osmotic pressure changes within the cell, opening in response to stretch forces in the membrane lipid bilayer, without the need for other proteins. Contributes to normal resistance to hypoosmotic shock. Forms an ion channel of 1.0 nanosiemens conductance with a slight preference for anions.</text>
</comment>
<comment type="caution">
    <text evidence="11">The sequence shown here is derived from an EMBL/GenBank/DDBJ whole genome shotgun (WGS) entry which is preliminary data.</text>
</comment>
<dbReference type="SUPFAM" id="SSF82861">
    <property type="entry name" value="Mechanosensitive channel protein MscS (YggB), transmembrane region"/>
    <property type="match status" value="1"/>
</dbReference>
<evidence type="ECO:0000256" key="4">
    <source>
        <dbReference type="ARBA" id="ARBA00022692"/>
    </source>
</evidence>
<evidence type="ECO:0000313" key="11">
    <source>
        <dbReference type="EMBL" id="MBB5660919.1"/>
    </source>
</evidence>
<dbReference type="Gene3D" id="1.10.287.1260">
    <property type="match status" value="1"/>
</dbReference>
<dbReference type="PANTHER" id="PTHR30221:SF1">
    <property type="entry name" value="SMALL-CONDUCTANCE MECHANOSENSITIVE CHANNEL"/>
    <property type="match status" value="1"/>
</dbReference>
<dbReference type="SUPFAM" id="SSF82689">
    <property type="entry name" value="Mechanosensitive channel protein MscS (YggB), C-terminal domain"/>
    <property type="match status" value="1"/>
</dbReference>
<dbReference type="Pfam" id="PF04972">
    <property type="entry name" value="BON"/>
    <property type="match status" value="1"/>
</dbReference>
<dbReference type="Proteomes" id="UP000548978">
    <property type="component" value="Unassembled WGS sequence"/>
</dbReference>
<evidence type="ECO:0000313" key="12">
    <source>
        <dbReference type="Proteomes" id="UP000548978"/>
    </source>
</evidence>
<feature type="signal peptide" evidence="9">
    <location>
        <begin position="1"/>
        <end position="23"/>
    </location>
</feature>
<comment type="subcellular location">
    <subcellularLocation>
        <location evidence="7">Cell inner membrane</location>
        <topology evidence="7">Multi-pass membrane protein</topology>
    </subcellularLocation>
    <subcellularLocation>
        <location evidence="1">Cell membrane</location>
        <topology evidence="1">Multi-pass membrane protein</topology>
    </subcellularLocation>
</comment>
<evidence type="ECO:0000259" key="10">
    <source>
        <dbReference type="PROSITE" id="PS50914"/>
    </source>
</evidence>
<dbReference type="RefSeq" id="WP_206423383.1">
    <property type="nucleotide sequence ID" value="NZ_JACIJB010000006.1"/>
</dbReference>
<dbReference type="InterPro" id="IPR007055">
    <property type="entry name" value="BON_dom"/>
</dbReference>
<comment type="caution">
    <text evidence="7">Lacks conserved residue(s) required for the propagation of feature annotation.</text>
</comment>
<evidence type="ECO:0000256" key="6">
    <source>
        <dbReference type="ARBA" id="ARBA00023136"/>
    </source>
</evidence>
<comment type="similarity">
    <text evidence="2 7">Belongs to the MscS (TC 1.A.23) family.</text>
</comment>
<keyword evidence="3" id="KW-1003">Cell membrane</keyword>
<dbReference type="GO" id="GO:0005886">
    <property type="term" value="C:plasma membrane"/>
    <property type="evidence" value="ECO:0007669"/>
    <property type="project" value="UniProtKB-SubCell"/>
</dbReference>
<evidence type="ECO:0000256" key="9">
    <source>
        <dbReference type="SAM" id="SignalP"/>
    </source>
</evidence>
<dbReference type="InterPro" id="IPR011066">
    <property type="entry name" value="MscS_channel_C_sf"/>
</dbReference>
<name>A0A7W9A3T7_9CAUL</name>
<organism evidence="11 12">
    <name type="scientific">Brevundimonas halotolerans</name>
    <dbReference type="NCBI Taxonomy" id="69670"/>
    <lineage>
        <taxon>Bacteria</taxon>
        <taxon>Pseudomonadati</taxon>
        <taxon>Pseudomonadota</taxon>
        <taxon>Alphaproteobacteria</taxon>
        <taxon>Caulobacterales</taxon>
        <taxon>Caulobacteraceae</taxon>
        <taxon>Brevundimonas</taxon>
    </lineage>
</organism>
<sequence length="462" mass="49192">MSAHTFRAFLAACLMLVAGLATAGGPAWGQTPEPVQDPPTIRIDSDAGSDAAIAARLSRIFAQLDTLSAVQVRVAEGVVTLDGVVAHRGDLDRAEAIAARIEGVVAVRNKIEASVQLGERVSPFLQQLMALWQAALDTGPLLLLSLLIVAGCVALGWWAASFNRFWRGLTPNPFVGDLLAQLVRAISLIVGIVLALNLLGATALMGTVLGGAGVLGIAVGFALRDTLENYISSIMLSLRQPFRANDHVVIDGQEGKVVRLTSRATVLMTLDGNHLRIPNMMVFRAVILNYTRNPQRRMDFELGVDAEDDPEAAIKVGVAALAALDFILADPAPSGVIVTVGDSNIVLKFTGWIDQSSADFLKARSAAIRVAKMAVEAAGFSLPEPIYRLRIDQVQDQLRTAAPAPPGAAAAHSARRRAGPSADRPVEPAPSVHPDDHIDRTIEAERRASDEENLLSPKRPIE</sequence>
<accession>A0A7W9A3T7</accession>
<evidence type="ECO:0000256" key="7">
    <source>
        <dbReference type="RuleBase" id="RU369025"/>
    </source>
</evidence>
<evidence type="ECO:0000256" key="8">
    <source>
        <dbReference type="SAM" id="MobiDB-lite"/>
    </source>
</evidence>
<keyword evidence="4 7" id="KW-0812">Transmembrane</keyword>